<gene>
    <name evidence="2" type="ORF">C2L65_25245</name>
</gene>
<dbReference type="KEGG" id="pter:C2L65_25245"/>
<dbReference type="EMBL" id="CP026112">
    <property type="protein sequence ID" value="AUT62883.1"/>
    <property type="molecule type" value="Genomic_DNA"/>
</dbReference>
<dbReference type="Gene3D" id="4.10.410.40">
    <property type="match status" value="1"/>
</dbReference>
<evidence type="ECO:0000313" key="2">
    <source>
        <dbReference type="EMBL" id="AUT62883.1"/>
    </source>
</evidence>
<dbReference type="InterPro" id="IPR035986">
    <property type="entry name" value="PKD_dom_sf"/>
</dbReference>
<feature type="domain" description="PKD/Chitinase" evidence="1">
    <location>
        <begin position="316"/>
        <end position="402"/>
    </location>
</feature>
<organism evidence="2 3">
    <name type="scientific">Paraburkholderia terrae</name>
    <dbReference type="NCBI Taxonomy" id="311230"/>
    <lineage>
        <taxon>Bacteria</taxon>
        <taxon>Pseudomonadati</taxon>
        <taxon>Pseudomonadota</taxon>
        <taxon>Betaproteobacteria</taxon>
        <taxon>Burkholderiales</taxon>
        <taxon>Burkholderiaceae</taxon>
        <taxon>Paraburkholderia</taxon>
    </lineage>
</organism>
<evidence type="ECO:0000259" key="1">
    <source>
        <dbReference type="SMART" id="SM00089"/>
    </source>
</evidence>
<name>A0A2I8ETC0_9BURK</name>
<dbReference type="OrthoDB" id="9114803at2"/>
<sequence>MKKAISAQKTKMYLEDLDAAAAATGTVKNASKSAPCVAVFDDVSKLANGAPVMFSGTGWSSLDNRTFVIQNIDRDSKSATLAGSDTSKETATFSTTNARYVLHAFIDVCAVSYQINQNAAAQIDTTTLCDDEKTYLIGFTDPGTLTFDFFIDPTDPDYQKLVDAQKDGKTRMFEIIYRNKAVRTLPVIVQSVNESGGVDQAVQGSATLKVTGSSVLTMPPGQTTDDYVLIPIVSPAVGDAPLEVTLTINEAGGKASSFLIDWKDDGEPVEEDSNIATHTYATAGAYQPVVTAMISGSASAPFKSQNSVTVTAPPYVLTASVAPTTGIAPLAVTLTVTEENGNADLLTVDWGDGSATEDLADDATTAQHSYAAAGSFTTMVTPTIDSTPGSAVSAAPVIVTAA</sequence>
<dbReference type="SUPFAM" id="SSF49299">
    <property type="entry name" value="PKD domain"/>
    <property type="match status" value="2"/>
</dbReference>
<accession>A0A2I8ETC0</accession>
<dbReference type="Pfam" id="PF16460">
    <property type="entry name" value="Phage_TTP_11"/>
    <property type="match status" value="1"/>
</dbReference>
<dbReference type="SMART" id="SM00089">
    <property type="entry name" value="PKD"/>
    <property type="match status" value="2"/>
</dbReference>
<dbReference type="Proteomes" id="UP000243502">
    <property type="component" value="Chromosome 2"/>
</dbReference>
<protein>
    <recommendedName>
        <fullName evidence="1">PKD/Chitinase domain-containing protein</fullName>
    </recommendedName>
</protein>
<dbReference type="AlphaFoldDB" id="A0A2I8ETC0"/>
<dbReference type="Gene3D" id="2.60.40.10">
    <property type="entry name" value="Immunoglobulins"/>
    <property type="match status" value="2"/>
</dbReference>
<dbReference type="InterPro" id="IPR032495">
    <property type="entry name" value="Phage_TTP_11"/>
</dbReference>
<dbReference type="RefSeq" id="WP_042312370.1">
    <property type="nucleotide sequence ID" value="NZ_CP026112.1"/>
</dbReference>
<dbReference type="InterPro" id="IPR013783">
    <property type="entry name" value="Ig-like_fold"/>
</dbReference>
<proteinExistence type="predicted"/>
<reference evidence="2 3" key="1">
    <citation type="submission" date="2018-01" db="EMBL/GenBank/DDBJ databases">
        <title>Species boundaries and ecological features among Paraburkholderia terrae DSMZ17804T, P. hospita DSMZ17164T and P. caribensis DSMZ13236T.</title>
        <authorList>
            <person name="Pratama A.A."/>
        </authorList>
    </citation>
    <scope>NUCLEOTIDE SEQUENCE [LARGE SCALE GENOMIC DNA]</scope>
    <source>
        <strain evidence="2 3">DSM 17804</strain>
    </source>
</reference>
<feature type="domain" description="PKD/Chitinase" evidence="1">
    <location>
        <begin position="228"/>
        <end position="311"/>
    </location>
</feature>
<evidence type="ECO:0000313" key="3">
    <source>
        <dbReference type="Proteomes" id="UP000243502"/>
    </source>
</evidence>
<dbReference type="InterPro" id="IPR022409">
    <property type="entry name" value="PKD/Chitinase_dom"/>
</dbReference>